<sequence length="713" mass="78508">MLTPAGTKNSTTGYQAADALFRMLGSTPVFSPPSDQALDTWLRSTSPPAQPFAFVMLHTEHEGSHAMAEQVNRFNCTAVLTQEQLDPHRQPADHSEGGVNSTLLEALQAIFSGGADAVAQTLQRMGRCRTAECIAEFKDLNREGVSKGVLLRDRTKGVLLVQLHKELQAAGKPGLKPLFLVRSDLLRWSLSRYDSKWSSTKAPEGAGVSQSSRMSLPVERRTYDLELLARIAEKGIQSWKERVSVVRYLRQHGLSPEVLLYEDFLATSPDAWSAAILEKVNADPCEPHEKRTARVRRVRQGNIRDFAANTEAVEALFAKYPSLASLFHEGLTTNRAKPNAITITSATLTAERKSLLERLGFNVLRIPPVYTDRNCVQHRVRLIEGAAFLSPTGAYFRLLSIPMGESPQVTGIFAAHVQALRVASRSAGPSMIMESDWSISEDEAEQANSSFASRAAQLDEIVQSVHADGPYDLVSVGFCRYGRKASVINLAHPLCLTAFIVHPKVAGYLAEVLSACTWKIPIDWFPALLCNQKKLRCRVHYERTRSGTFGQGMFQQHRTKYGGVHAGGGWPKSVAGRAGRVENYFEIFPCLVKKKKERMQQKKQTKIPADRNTSTTGYKNATIDRRRKEFKVELMLAASVSTSAPSCLDTAEEAAVAYARSEYGRADAAKLLQPRTTPTAAGAEAIRQTEREGLTLVTSGSNNTGYKGQSGRQ</sequence>
<dbReference type="Proteomes" id="UP000013827">
    <property type="component" value="Unassembled WGS sequence"/>
</dbReference>
<keyword evidence="3" id="KW-1185">Reference proteome</keyword>
<name>A0A0D3JSZ5_EMIH1</name>
<proteinExistence type="predicted"/>
<protein>
    <submittedName>
        <fullName evidence="2">Uncharacterized protein</fullName>
    </submittedName>
</protein>
<dbReference type="PaxDb" id="2903-EOD26630"/>
<reference evidence="3" key="1">
    <citation type="journal article" date="2013" name="Nature">
        <title>Pan genome of the phytoplankton Emiliania underpins its global distribution.</title>
        <authorList>
            <person name="Read B.A."/>
            <person name="Kegel J."/>
            <person name="Klute M.J."/>
            <person name="Kuo A."/>
            <person name="Lefebvre S.C."/>
            <person name="Maumus F."/>
            <person name="Mayer C."/>
            <person name="Miller J."/>
            <person name="Monier A."/>
            <person name="Salamov A."/>
            <person name="Young J."/>
            <person name="Aguilar M."/>
            <person name="Claverie J.M."/>
            <person name="Frickenhaus S."/>
            <person name="Gonzalez K."/>
            <person name="Herman E.K."/>
            <person name="Lin Y.C."/>
            <person name="Napier J."/>
            <person name="Ogata H."/>
            <person name="Sarno A.F."/>
            <person name="Shmutz J."/>
            <person name="Schroeder D."/>
            <person name="de Vargas C."/>
            <person name="Verret F."/>
            <person name="von Dassow P."/>
            <person name="Valentin K."/>
            <person name="Van de Peer Y."/>
            <person name="Wheeler G."/>
            <person name="Dacks J.B."/>
            <person name="Delwiche C.F."/>
            <person name="Dyhrman S.T."/>
            <person name="Glockner G."/>
            <person name="John U."/>
            <person name="Richards T."/>
            <person name="Worden A.Z."/>
            <person name="Zhang X."/>
            <person name="Grigoriev I.V."/>
            <person name="Allen A.E."/>
            <person name="Bidle K."/>
            <person name="Borodovsky M."/>
            <person name="Bowler C."/>
            <person name="Brownlee C."/>
            <person name="Cock J.M."/>
            <person name="Elias M."/>
            <person name="Gladyshev V.N."/>
            <person name="Groth M."/>
            <person name="Guda C."/>
            <person name="Hadaegh A."/>
            <person name="Iglesias-Rodriguez M.D."/>
            <person name="Jenkins J."/>
            <person name="Jones B.M."/>
            <person name="Lawson T."/>
            <person name="Leese F."/>
            <person name="Lindquist E."/>
            <person name="Lobanov A."/>
            <person name="Lomsadze A."/>
            <person name="Malik S.B."/>
            <person name="Marsh M.E."/>
            <person name="Mackinder L."/>
            <person name="Mock T."/>
            <person name="Mueller-Roeber B."/>
            <person name="Pagarete A."/>
            <person name="Parker M."/>
            <person name="Probert I."/>
            <person name="Quesneville H."/>
            <person name="Raines C."/>
            <person name="Rensing S.A."/>
            <person name="Riano-Pachon D.M."/>
            <person name="Richier S."/>
            <person name="Rokitta S."/>
            <person name="Shiraiwa Y."/>
            <person name="Soanes D.M."/>
            <person name="van der Giezen M."/>
            <person name="Wahlund T.M."/>
            <person name="Williams B."/>
            <person name="Wilson W."/>
            <person name="Wolfe G."/>
            <person name="Wurch L.L."/>
        </authorList>
    </citation>
    <scope>NUCLEOTIDE SEQUENCE</scope>
</reference>
<dbReference type="Gene3D" id="3.40.50.300">
    <property type="entry name" value="P-loop containing nucleotide triphosphate hydrolases"/>
    <property type="match status" value="1"/>
</dbReference>
<dbReference type="RefSeq" id="XP_005779059.1">
    <property type="nucleotide sequence ID" value="XM_005779002.1"/>
</dbReference>
<accession>A0A0D3JSZ5</accession>
<dbReference type="HOGENOM" id="CLU_387557_0_0_1"/>
<dbReference type="EnsemblProtists" id="EOD26630">
    <property type="protein sequence ID" value="EOD26630"/>
    <property type="gene ID" value="EMIHUDRAFT_236671"/>
</dbReference>
<reference evidence="2" key="2">
    <citation type="submission" date="2024-10" db="UniProtKB">
        <authorList>
            <consortium name="EnsemblProtists"/>
        </authorList>
    </citation>
    <scope>IDENTIFICATION</scope>
</reference>
<evidence type="ECO:0000256" key="1">
    <source>
        <dbReference type="SAM" id="MobiDB-lite"/>
    </source>
</evidence>
<evidence type="ECO:0000313" key="2">
    <source>
        <dbReference type="EnsemblProtists" id="EOD26630"/>
    </source>
</evidence>
<dbReference type="GeneID" id="17272175"/>
<organism evidence="2 3">
    <name type="scientific">Emiliania huxleyi (strain CCMP1516)</name>
    <dbReference type="NCBI Taxonomy" id="280463"/>
    <lineage>
        <taxon>Eukaryota</taxon>
        <taxon>Haptista</taxon>
        <taxon>Haptophyta</taxon>
        <taxon>Prymnesiophyceae</taxon>
        <taxon>Isochrysidales</taxon>
        <taxon>Noelaerhabdaceae</taxon>
        <taxon>Emiliania</taxon>
    </lineage>
</organism>
<feature type="region of interest" description="Disordered" evidence="1">
    <location>
        <begin position="690"/>
        <end position="713"/>
    </location>
</feature>
<feature type="compositionally biased region" description="Polar residues" evidence="1">
    <location>
        <begin position="696"/>
        <end position="713"/>
    </location>
</feature>
<dbReference type="InterPro" id="IPR027417">
    <property type="entry name" value="P-loop_NTPase"/>
</dbReference>
<evidence type="ECO:0000313" key="3">
    <source>
        <dbReference type="Proteomes" id="UP000013827"/>
    </source>
</evidence>
<dbReference type="KEGG" id="ehx:EMIHUDRAFT_236671"/>
<dbReference type="AlphaFoldDB" id="A0A0D3JSZ5"/>